<proteinExistence type="inferred from homology"/>
<dbReference type="RefSeq" id="WP_007785288.1">
    <property type="nucleotide sequence ID" value="NZ_CM001441.1"/>
</dbReference>
<dbReference type="InterPro" id="IPR011042">
    <property type="entry name" value="6-blade_b-propeller_TolB-like"/>
</dbReference>
<dbReference type="SUPFAM" id="SSF82171">
    <property type="entry name" value="DPP6 N-terminal domain-like"/>
    <property type="match status" value="1"/>
</dbReference>
<dbReference type="PANTHER" id="PTHR36842">
    <property type="entry name" value="PROTEIN TOLB HOMOLOG"/>
    <property type="match status" value="1"/>
</dbReference>
<evidence type="ECO:0000256" key="1">
    <source>
        <dbReference type="ARBA" id="ARBA00009820"/>
    </source>
</evidence>
<sequence length="517" mass="55788">MPYKINHRFRKLCGGMILVVFLLSGLAVLTGCAPAESGTTGGQDLNVSASTGWAIIEGNLWKTTDGGHIWKQTADRFAGGTAAGAGMNLNGAAFKNRGDLAFIWRGILYVLYGGSGEVKQLSDSGQAFYPTWSADGQWIAFLTSMAKNMLFAMPQGDGERGAASAGSANMDEGKLWLVSRDGRESRVIQGLPELPIVPARISWSPAGSILAVQGQGEIWLVPAKGEPYQVPGTEKFSGLSGWSPDGKSLACYSEPTLSQKDKISGERRMIFYSYNLDTGRLTTTGQLEMPAGTGTLFAAWRPDVQGMLYWPDPAYSASLAADGLELHSLRWGESQPQVLPCGLGYRPWLSFFPDGRLLMVAGGGRSNWSEKNLAVCELETGNTKILPNPAGSVAVDPALSPDGKQIAFVAAQNLGREMGGFSEPGQLEDWVATRTLWLENSDGSGAHPLKAAGGGIYQPSWSNDGTAILYVRDNSLWLVEVDSEKPQKIIGPFPDWSKDLFGYYGYVWHDNFAWFSK</sequence>
<protein>
    <submittedName>
        <fullName evidence="2">Periplasmic component of the Tol biopolymer transport system</fullName>
    </submittedName>
</protein>
<dbReference type="Gene3D" id="2.120.10.30">
    <property type="entry name" value="TolB, C-terminal domain"/>
    <property type="match status" value="2"/>
</dbReference>
<dbReference type="PROSITE" id="PS51257">
    <property type="entry name" value="PROKAR_LIPOPROTEIN"/>
    <property type="match status" value="1"/>
</dbReference>
<dbReference type="OrthoDB" id="108903at2"/>
<dbReference type="SUPFAM" id="SSF69322">
    <property type="entry name" value="Tricorn protease domain 2"/>
    <property type="match status" value="1"/>
</dbReference>
<dbReference type="Pfam" id="PF07676">
    <property type="entry name" value="PD40"/>
    <property type="match status" value="3"/>
</dbReference>
<evidence type="ECO:0000313" key="3">
    <source>
        <dbReference type="Proteomes" id="UP000005104"/>
    </source>
</evidence>
<dbReference type="Proteomes" id="UP000005104">
    <property type="component" value="Chromosome"/>
</dbReference>
<dbReference type="EMBL" id="CM001441">
    <property type="protein sequence ID" value="EHQ90728.1"/>
    <property type="molecule type" value="Genomic_DNA"/>
</dbReference>
<organism evidence="2 3">
    <name type="scientific">Desulfosporosinus youngiae DSM 17734</name>
    <dbReference type="NCBI Taxonomy" id="768710"/>
    <lineage>
        <taxon>Bacteria</taxon>
        <taxon>Bacillati</taxon>
        <taxon>Bacillota</taxon>
        <taxon>Clostridia</taxon>
        <taxon>Eubacteriales</taxon>
        <taxon>Desulfitobacteriaceae</taxon>
        <taxon>Desulfosporosinus</taxon>
    </lineage>
</organism>
<gene>
    <name evidence="2" type="ORF">DesyoDRAFT_3737</name>
</gene>
<evidence type="ECO:0000313" key="2">
    <source>
        <dbReference type="EMBL" id="EHQ90728.1"/>
    </source>
</evidence>
<reference evidence="2 3" key="1">
    <citation type="submission" date="2011-11" db="EMBL/GenBank/DDBJ databases">
        <title>The Noncontiguous Finished genome of Desulfosporosinus youngiae DSM 17734.</title>
        <authorList>
            <consortium name="US DOE Joint Genome Institute (JGI-PGF)"/>
            <person name="Lucas S."/>
            <person name="Han J."/>
            <person name="Lapidus A."/>
            <person name="Cheng J.-F."/>
            <person name="Goodwin L."/>
            <person name="Pitluck S."/>
            <person name="Peters L."/>
            <person name="Ovchinnikova G."/>
            <person name="Lu M."/>
            <person name="Land M.L."/>
            <person name="Hauser L."/>
            <person name="Pester M."/>
            <person name="Spring S."/>
            <person name="Ollivier B."/>
            <person name="Rattei T."/>
            <person name="Klenk H.-P."/>
            <person name="Wagner M."/>
            <person name="Loy A."/>
            <person name="Woyke T.J."/>
        </authorList>
    </citation>
    <scope>NUCLEOTIDE SEQUENCE [LARGE SCALE GENOMIC DNA]</scope>
    <source>
        <strain evidence="2 3">DSM 17734</strain>
    </source>
</reference>
<dbReference type="STRING" id="768710.DesyoDRAFT_3737"/>
<dbReference type="eggNOG" id="COG0823">
    <property type="taxonomic scope" value="Bacteria"/>
</dbReference>
<accession>H5XWS9</accession>
<keyword evidence="3" id="KW-1185">Reference proteome</keyword>
<comment type="similarity">
    <text evidence="1">Belongs to the TolB family.</text>
</comment>
<dbReference type="InterPro" id="IPR011659">
    <property type="entry name" value="WD40"/>
</dbReference>
<dbReference type="HOGENOM" id="CLU_526517_0_0_9"/>
<dbReference type="PANTHER" id="PTHR36842:SF1">
    <property type="entry name" value="PROTEIN TOLB"/>
    <property type="match status" value="1"/>
</dbReference>
<name>H5XWS9_9FIRM</name>
<dbReference type="AlphaFoldDB" id="H5XWS9"/>